<keyword evidence="3 5" id="KW-1133">Transmembrane helix</keyword>
<evidence type="ECO:0000256" key="2">
    <source>
        <dbReference type="ARBA" id="ARBA00022692"/>
    </source>
</evidence>
<comment type="caution">
    <text evidence="6">The sequence shown here is derived from an EMBL/GenBank/DDBJ whole genome shotgun (WGS) entry which is preliminary data.</text>
</comment>
<evidence type="ECO:0000256" key="3">
    <source>
        <dbReference type="ARBA" id="ARBA00022989"/>
    </source>
</evidence>
<sequence>MLGLAHTIGEFGLVLMIGGNSRTVSVLLFAIFDYVKASHRCEASWLAAGMVVFAAVLLTLSWLLSARRAGKRSGQRCAIFGAAARPLWRAALPASSLGDRFLRHRVVKSHEQVRTTPRSR</sequence>
<dbReference type="GO" id="GO:0016020">
    <property type="term" value="C:membrane"/>
    <property type="evidence" value="ECO:0007669"/>
    <property type="project" value="UniProtKB-SubCell"/>
</dbReference>
<dbReference type="AlphaFoldDB" id="A0A0R3LJI2"/>
<comment type="subcellular location">
    <subcellularLocation>
        <location evidence="1">Membrane</location>
        <topology evidence="1">Multi-pass membrane protein</topology>
    </subcellularLocation>
</comment>
<reference evidence="6 7" key="1">
    <citation type="submission" date="2014-03" db="EMBL/GenBank/DDBJ databases">
        <title>Bradyrhizobium valentinum sp. nov., isolated from effective nodules of Lupinus mariae-josephae, a lupine endemic of basic-lime soils in Eastern Spain.</title>
        <authorList>
            <person name="Duran D."/>
            <person name="Rey L."/>
            <person name="Navarro A."/>
            <person name="Busquets A."/>
            <person name="Imperial J."/>
            <person name="Ruiz-Argueso T."/>
        </authorList>
    </citation>
    <scope>NUCLEOTIDE SEQUENCE [LARGE SCALE GENOMIC DNA]</scope>
    <source>
        <strain evidence="6 7">PAC68</strain>
    </source>
</reference>
<dbReference type="SUPFAM" id="SSF161098">
    <property type="entry name" value="MetI-like"/>
    <property type="match status" value="1"/>
</dbReference>
<protein>
    <submittedName>
        <fullName evidence="6">Uncharacterized protein</fullName>
    </submittedName>
</protein>
<proteinExistence type="predicted"/>
<dbReference type="RefSeq" id="WP_057836064.1">
    <property type="nucleotide sequence ID" value="NZ_LLXZ01000096.1"/>
</dbReference>
<name>A0A0R3LJI2_9BRAD</name>
<dbReference type="Proteomes" id="UP000050863">
    <property type="component" value="Unassembled WGS sequence"/>
</dbReference>
<feature type="transmembrane region" description="Helical" evidence="5">
    <location>
        <begin position="12"/>
        <end position="32"/>
    </location>
</feature>
<dbReference type="STRING" id="280332.CQ12_25285"/>
<accession>A0A0R3LJI2</accession>
<organism evidence="6 7">
    <name type="scientific">Bradyrhizobium jicamae</name>
    <dbReference type="NCBI Taxonomy" id="280332"/>
    <lineage>
        <taxon>Bacteria</taxon>
        <taxon>Pseudomonadati</taxon>
        <taxon>Pseudomonadota</taxon>
        <taxon>Alphaproteobacteria</taxon>
        <taxon>Hyphomicrobiales</taxon>
        <taxon>Nitrobacteraceae</taxon>
        <taxon>Bradyrhizobium</taxon>
    </lineage>
</organism>
<evidence type="ECO:0000256" key="4">
    <source>
        <dbReference type="ARBA" id="ARBA00023136"/>
    </source>
</evidence>
<gene>
    <name evidence="6" type="ORF">CQ12_25285</name>
</gene>
<evidence type="ECO:0000313" key="6">
    <source>
        <dbReference type="EMBL" id="KRR07916.1"/>
    </source>
</evidence>
<evidence type="ECO:0000256" key="5">
    <source>
        <dbReference type="SAM" id="Phobius"/>
    </source>
</evidence>
<dbReference type="InterPro" id="IPR035906">
    <property type="entry name" value="MetI-like_sf"/>
</dbReference>
<dbReference type="EMBL" id="LLXZ01000096">
    <property type="protein sequence ID" value="KRR07916.1"/>
    <property type="molecule type" value="Genomic_DNA"/>
</dbReference>
<keyword evidence="7" id="KW-1185">Reference proteome</keyword>
<evidence type="ECO:0000256" key="1">
    <source>
        <dbReference type="ARBA" id="ARBA00004141"/>
    </source>
</evidence>
<evidence type="ECO:0000313" key="7">
    <source>
        <dbReference type="Proteomes" id="UP000050863"/>
    </source>
</evidence>
<keyword evidence="4 5" id="KW-0472">Membrane</keyword>
<feature type="transmembrane region" description="Helical" evidence="5">
    <location>
        <begin position="44"/>
        <end position="64"/>
    </location>
</feature>
<keyword evidence="2 5" id="KW-0812">Transmembrane</keyword>